<dbReference type="AlphaFoldDB" id="C0QPM0"/>
<reference evidence="2 3" key="1">
    <citation type="journal article" date="2009" name="J. Bacteriol.">
        <title>Complete and draft genome sequences of six members of the Aquificales.</title>
        <authorList>
            <person name="Reysenbach A.L."/>
            <person name="Hamamura N."/>
            <person name="Podar M."/>
            <person name="Griffiths E."/>
            <person name="Ferreira S."/>
            <person name="Hochstein R."/>
            <person name="Heidelberg J."/>
            <person name="Johnson J."/>
            <person name="Mead D."/>
            <person name="Pohorille A."/>
            <person name="Sarmiento M."/>
            <person name="Schweighofer K."/>
            <person name="Seshadri R."/>
            <person name="Voytek M.A."/>
        </authorList>
    </citation>
    <scope>NUCLEOTIDE SEQUENCE [LARGE SCALE GENOMIC DNA]</scope>
    <source>
        <strain evidence="3">DSM 14350 / EX-H1</strain>
    </source>
</reference>
<protein>
    <submittedName>
        <fullName evidence="2">ABC type permease</fullName>
    </submittedName>
</protein>
<sequence length="184" mass="21991">MIYRIALILYLLAVVTLSSIHDYRFFLFIIPLLILLSFKDPFRLIKKTFISVLPFNLVVSLSYAVISTLKDQFHYDYLLLINLRVFSITFLTFLFFSRFNIFKVFDFSRSLTFLLVLSYSQINTFRRYFYEFKLAFKSRMIVSPSKRDMYNFISSVLMFFANRSVNSSKEITQAMKSRGFFIDR</sequence>
<keyword evidence="1" id="KW-1133">Transmembrane helix</keyword>
<keyword evidence="1" id="KW-0812">Transmembrane</keyword>
<dbReference type="RefSeq" id="WP_015898974.1">
    <property type="nucleotide sequence ID" value="NC_012440.1"/>
</dbReference>
<evidence type="ECO:0000256" key="1">
    <source>
        <dbReference type="SAM" id="Phobius"/>
    </source>
</evidence>
<feature type="transmembrane region" description="Helical" evidence="1">
    <location>
        <begin position="111"/>
        <end position="129"/>
    </location>
</feature>
<name>C0QPM0_PERMH</name>
<feature type="transmembrane region" description="Helical" evidence="1">
    <location>
        <begin position="48"/>
        <end position="66"/>
    </location>
</feature>
<dbReference type="EMBL" id="CP001230">
    <property type="protein sequence ID" value="ACO04870.1"/>
    <property type="molecule type" value="Genomic_DNA"/>
</dbReference>
<dbReference type="Proteomes" id="UP000001366">
    <property type="component" value="Chromosome"/>
</dbReference>
<feature type="transmembrane region" description="Helical" evidence="1">
    <location>
        <begin position="6"/>
        <end position="36"/>
    </location>
</feature>
<keyword evidence="3" id="KW-1185">Reference proteome</keyword>
<dbReference type="HOGENOM" id="CLU_122788_0_0_0"/>
<feature type="transmembrane region" description="Helical" evidence="1">
    <location>
        <begin position="78"/>
        <end position="99"/>
    </location>
</feature>
<proteinExistence type="predicted"/>
<dbReference type="OrthoDB" id="13572at2"/>
<organism evidence="2 3">
    <name type="scientific">Persephonella marina (strain DSM 14350 / EX-H1)</name>
    <dbReference type="NCBI Taxonomy" id="123214"/>
    <lineage>
        <taxon>Bacteria</taxon>
        <taxon>Pseudomonadati</taxon>
        <taxon>Aquificota</taxon>
        <taxon>Aquificia</taxon>
        <taxon>Aquificales</taxon>
        <taxon>Hydrogenothermaceae</taxon>
        <taxon>Persephonella</taxon>
    </lineage>
</organism>
<accession>C0QPM0</accession>
<evidence type="ECO:0000313" key="3">
    <source>
        <dbReference type="Proteomes" id="UP000001366"/>
    </source>
</evidence>
<gene>
    <name evidence="2" type="ordered locus">PERMA_0828</name>
</gene>
<dbReference type="PaxDb" id="123214-PERMA_0828"/>
<evidence type="ECO:0000313" key="2">
    <source>
        <dbReference type="EMBL" id="ACO04870.1"/>
    </source>
</evidence>
<dbReference type="KEGG" id="pmx:PERMA_0828"/>
<dbReference type="eggNOG" id="COG0619">
    <property type="taxonomic scope" value="Bacteria"/>
</dbReference>
<dbReference type="STRING" id="123214.PERMA_0828"/>
<keyword evidence="1" id="KW-0472">Membrane</keyword>